<feature type="domain" description="Alcohol dehydrogenase iron-type/glycerol dehydrogenase GldA" evidence="2">
    <location>
        <begin position="11"/>
        <end position="176"/>
    </location>
</feature>
<comment type="caution">
    <text evidence="4">The sequence shown here is derived from an EMBL/GenBank/DDBJ whole genome shotgun (WGS) entry which is preliminary data.</text>
</comment>
<dbReference type="EMBL" id="LRDC01000013">
    <property type="protein sequence ID" value="KVX02437.1"/>
    <property type="molecule type" value="Genomic_DNA"/>
</dbReference>
<sequence>MSFKNFKCVPKMIFGRGSFVQLDVVLGQERQDANDFVVFLVDDVHQGKPLADRVPTQAHDLLIYVNVDDEPTTEQVDALTAQVKAFNTKLPVSVIGLGGGSTMDLAKAVSLMLTNPGSSSEYQGWDLIKNPAIHHIGIPTVSGTGAEASRTAVLCGPVRKLGLNSDYTVFDQIIMDSELIAGVPTDQWFYTGMDCFIHCVESLQGTYLNEFAKAFAEKSMDLCRQVFLDDHAEKDDKLMMASYMGGMSIAYSQVGACHAVSYGLGYVLGYHHGIGNCLAFDVLEEFYPEGVTEFRKMMKIHNITLPKNICKDLPDETIAKMVAVTKSMGPLWDNVYGKGWEEKVTDEMLTKLFRRI</sequence>
<protein>
    <submittedName>
        <fullName evidence="4">Alcohol dehydrogenase</fullName>
    </submittedName>
</protein>
<dbReference type="InterPro" id="IPR056798">
    <property type="entry name" value="ADH_Fe_C"/>
</dbReference>
<proteinExistence type="predicted"/>
<dbReference type="SUPFAM" id="SSF56796">
    <property type="entry name" value="Dehydroquinate synthase-like"/>
    <property type="match status" value="1"/>
</dbReference>
<dbReference type="InterPro" id="IPR039697">
    <property type="entry name" value="Alcohol_dehydrogenase_Fe"/>
</dbReference>
<organism evidence="4">
    <name type="scientific">Shewanella frigidimarina</name>
    <dbReference type="NCBI Taxonomy" id="56812"/>
    <lineage>
        <taxon>Bacteria</taxon>
        <taxon>Pseudomonadati</taxon>
        <taxon>Pseudomonadota</taxon>
        <taxon>Gammaproteobacteria</taxon>
        <taxon>Alteromonadales</taxon>
        <taxon>Shewanellaceae</taxon>
        <taxon>Shewanella</taxon>
    </lineage>
</organism>
<feature type="domain" description="Fe-containing alcohol dehydrogenase-like C-terminal" evidence="3">
    <location>
        <begin position="190"/>
        <end position="304"/>
    </location>
</feature>
<dbReference type="GO" id="GO:0046872">
    <property type="term" value="F:metal ion binding"/>
    <property type="evidence" value="ECO:0007669"/>
    <property type="project" value="InterPro"/>
</dbReference>
<evidence type="ECO:0000313" key="4">
    <source>
        <dbReference type="EMBL" id="KVX02437.1"/>
    </source>
</evidence>
<dbReference type="CDD" id="cd08184">
    <property type="entry name" value="Fe-ADH_KdnB-like"/>
    <property type="match status" value="1"/>
</dbReference>
<accession>A0A119D059</accession>
<evidence type="ECO:0000256" key="1">
    <source>
        <dbReference type="ARBA" id="ARBA00023002"/>
    </source>
</evidence>
<dbReference type="InterPro" id="IPR001670">
    <property type="entry name" value="ADH_Fe/GldA"/>
</dbReference>
<gene>
    <name evidence="4" type="ORF">AWJ07_14005</name>
</gene>
<dbReference type="Gene3D" id="3.40.50.1970">
    <property type="match status" value="1"/>
</dbReference>
<dbReference type="AlphaFoldDB" id="A0A119D059"/>
<evidence type="ECO:0000259" key="2">
    <source>
        <dbReference type="Pfam" id="PF00465"/>
    </source>
</evidence>
<dbReference type="Pfam" id="PF25137">
    <property type="entry name" value="ADH_Fe_C"/>
    <property type="match status" value="1"/>
</dbReference>
<reference evidence="4 5" key="1">
    <citation type="submission" date="2016-01" db="EMBL/GenBank/DDBJ databases">
        <title>Draft genome of the antarctic isolate Shewanella frigidimarina Ag06-30.</title>
        <authorList>
            <person name="Parmeciano Di Noto G."/>
            <person name="Vazquez S."/>
            <person name="Mac Cormack W."/>
            <person name="Iriarte A."/>
            <person name="Quiroga C."/>
        </authorList>
    </citation>
    <scope>NUCLEOTIDE SEQUENCE [LARGE SCALE GENOMIC DNA]</scope>
    <source>
        <strain evidence="4 5">Ag06-30</strain>
    </source>
</reference>
<evidence type="ECO:0000259" key="3">
    <source>
        <dbReference type="Pfam" id="PF25137"/>
    </source>
</evidence>
<dbReference type="FunFam" id="1.20.1090.10:FF:000021">
    <property type="entry name" value="Alcohol dehydrogenase, iron-dependent"/>
    <property type="match status" value="1"/>
</dbReference>
<dbReference type="Pfam" id="PF00465">
    <property type="entry name" value="Fe-ADH"/>
    <property type="match status" value="1"/>
</dbReference>
<dbReference type="GO" id="GO:0004022">
    <property type="term" value="F:alcohol dehydrogenase (NAD+) activity"/>
    <property type="evidence" value="ECO:0007669"/>
    <property type="project" value="TreeGrafter"/>
</dbReference>
<keyword evidence="1" id="KW-0560">Oxidoreductase</keyword>
<name>A0A119D059_SHEFR</name>
<evidence type="ECO:0000313" key="5">
    <source>
        <dbReference type="Proteomes" id="UP000055702"/>
    </source>
</evidence>
<dbReference type="PANTHER" id="PTHR11496">
    <property type="entry name" value="ALCOHOL DEHYDROGENASE"/>
    <property type="match status" value="1"/>
</dbReference>
<dbReference type="Gene3D" id="1.20.1090.10">
    <property type="entry name" value="Dehydroquinate synthase-like - alpha domain"/>
    <property type="match status" value="1"/>
</dbReference>
<dbReference type="RefSeq" id="WP_059745339.1">
    <property type="nucleotide sequence ID" value="NZ_LRDC01000013.1"/>
</dbReference>
<dbReference type="Proteomes" id="UP000055702">
    <property type="component" value="Unassembled WGS sequence"/>
</dbReference>
<dbReference type="PANTHER" id="PTHR11496:SF104">
    <property type="entry name" value="3-DEOXY-ALPHA-D-MANNO-OCTULOSONATE 8-OXIDASE"/>
    <property type="match status" value="1"/>
</dbReference>